<organism evidence="4 5">
    <name type="scientific">Kaistia soli DSM 19436</name>
    <dbReference type="NCBI Taxonomy" id="1122133"/>
    <lineage>
        <taxon>Bacteria</taxon>
        <taxon>Pseudomonadati</taxon>
        <taxon>Pseudomonadota</taxon>
        <taxon>Alphaproteobacteria</taxon>
        <taxon>Hyphomicrobiales</taxon>
        <taxon>Kaistiaceae</taxon>
        <taxon>Kaistia</taxon>
    </lineage>
</organism>
<sequence>MQVGVATALGQRQFPGLAKAAQEAMLTFRVSGQIASLPVRVGQKIEAGTIVAALDDSSYRSDVTRLQADLDQANADLQLKSDQYDRILPLVKSGTYPKARGDDALSAREGATARVQSVRSALQRAQIDLDQTVLKAPFEGRVVAVYPEVFEEVRAQQQIVRLLDLRRLEAVIDIPETLITLVPLVGSIEARFDAYPDTVLKGEVVEIGTEASQLTRTFPVTIAMDQSADAKVVILPGMAGNFRVATVDEGEAQKQIVVPPAAVRPLEPGKAPLAVWVLDPATAKVALRPVQVGRVVQGGLEVKEGLKPGEWVVTAGANSLAEAELVRLPPEGEASPEAPRS</sequence>
<dbReference type="Gene3D" id="1.10.287.470">
    <property type="entry name" value="Helix hairpin bin"/>
    <property type="match status" value="1"/>
</dbReference>
<evidence type="ECO:0000259" key="2">
    <source>
        <dbReference type="Pfam" id="PF25954"/>
    </source>
</evidence>
<dbReference type="Pfam" id="PF25954">
    <property type="entry name" value="Beta-barrel_RND_2"/>
    <property type="match status" value="1"/>
</dbReference>
<keyword evidence="5" id="KW-1185">Reference proteome</keyword>
<dbReference type="InterPro" id="IPR058627">
    <property type="entry name" value="MdtA-like_C"/>
</dbReference>
<reference evidence="4 5" key="1">
    <citation type="submission" date="2016-11" db="EMBL/GenBank/DDBJ databases">
        <authorList>
            <person name="Jaros S."/>
            <person name="Januszkiewicz K."/>
            <person name="Wedrychowicz H."/>
        </authorList>
    </citation>
    <scope>NUCLEOTIDE SEQUENCE [LARGE SCALE GENOMIC DNA]</scope>
    <source>
        <strain evidence="4 5">DSM 19436</strain>
    </source>
</reference>
<dbReference type="InterPro" id="IPR006143">
    <property type="entry name" value="RND_pump_MFP"/>
</dbReference>
<dbReference type="GO" id="GO:0015562">
    <property type="term" value="F:efflux transmembrane transporter activity"/>
    <property type="evidence" value="ECO:0007669"/>
    <property type="project" value="TreeGrafter"/>
</dbReference>
<dbReference type="InterPro" id="IPR058792">
    <property type="entry name" value="Beta-barrel_RND_2"/>
</dbReference>
<dbReference type="GO" id="GO:1990281">
    <property type="term" value="C:efflux pump complex"/>
    <property type="evidence" value="ECO:0007669"/>
    <property type="project" value="TreeGrafter"/>
</dbReference>
<gene>
    <name evidence="4" type="ORF">SAMN02745157_3841</name>
</gene>
<dbReference type="Proteomes" id="UP000184485">
    <property type="component" value="Unassembled WGS sequence"/>
</dbReference>
<protein>
    <submittedName>
        <fullName evidence="4">RND family efflux transporter, MFP subunit</fullName>
    </submittedName>
</protein>
<dbReference type="Gene3D" id="2.40.30.170">
    <property type="match status" value="1"/>
</dbReference>
<dbReference type="NCBIfam" id="TIGR01730">
    <property type="entry name" value="RND_mfp"/>
    <property type="match status" value="1"/>
</dbReference>
<accession>A0A1M5ICH6</accession>
<evidence type="ECO:0000256" key="1">
    <source>
        <dbReference type="ARBA" id="ARBA00009477"/>
    </source>
</evidence>
<dbReference type="EMBL" id="FQUP01000004">
    <property type="protein sequence ID" value="SHG25947.1"/>
    <property type="molecule type" value="Genomic_DNA"/>
</dbReference>
<name>A0A1M5ICH6_9HYPH</name>
<evidence type="ECO:0000313" key="4">
    <source>
        <dbReference type="EMBL" id="SHG25947.1"/>
    </source>
</evidence>
<dbReference type="PANTHER" id="PTHR30469:SF20">
    <property type="entry name" value="EFFLUX RND TRANSPORTER PERIPLASMIC ADAPTOR SUBUNIT"/>
    <property type="match status" value="1"/>
</dbReference>
<dbReference type="Pfam" id="PF25967">
    <property type="entry name" value="RND-MFP_C"/>
    <property type="match status" value="1"/>
</dbReference>
<feature type="domain" description="Multidrug resistance protein MdtA-like C-terminal permuted SH3" evidence="3">
    <location>
        <begin position="256"/>
        <end position="317"/>
    </location>
</feature>
<evidence type="ECO:0000313" key="5">
    <source>
        <dbReference type="Proteomes" id="UP000184485"/>
    </source>
</evidence>
<dbReference type="OrthoDB" id="9783047at2"/>
<dbReference type="SUPFAM" id="SSF111369">
    <property type="entry name" value="HlyD-like secretion proteins"/>
    <property type="match status" value="1"/>
</dbReference>
<dbReference type="RefSeq" id="WP_084527584.1">
    <property type="nucleotide sequence ID" value="NZ_FQUP01000004.1"/>
</dbReference>
<dbReference type="STRING" id="1122133.SAMN02745157_3841"/>
<evidence type="ECO:0000259" key="3">
    <source>
        <dbReference type="Pfam" id="PF25967"/>
    </source>
</evidence>
<feature type="domain" description="CusB-like beta-barrel" evidence="2">
    <location>
        <begin position="172"/>
        <end position="244"/>
    </location>
</feature>
<dbReference type="Gene3D" id="2.40.420.20">
    <property type="match status" value="1"/>
</dbReference>
<dbReference type="Gene3D" id="2.40.50.100">
    <property type="match status" value="1"/>
</dbReference>
<proteinExistence type="inferred from homology"/>
<dbReference type="PANTHER" id="PTHR30469">
    <property type="entry name" value="MULTIDRUG RESISTANCE PROTEIN MDTA"/>
    <property type="match status" value="1"/>
</dbReference>
<comment type="similarity">
    <text evidence="1">Belongs to the membrane fusion protein (MFP) (TC 8.A.1) family.</text>
</comment>
<dbReference type="AlphaFoldDB" id="A0A1M5ICH6"/>